<evidence type="ECO:0000256" key="7">
    <source>
        <dbReference type="ARBA" id="ARBA00023014"/>
    </source>
</evidence>
<evidence type="ECO:0000256" key="5">
    <source>
        <dbReference type="ARBA" id="ARBA00022982"/>
    </source>
</evidence>
<evidence type="ECO:0000313" key="11">
    <source>
        <dbReference type="Proteomes" id="UP001606305"/>
    </source>
</evidence>
<reference evidence="10 11" key="1">
    <citation type="submission" date="2024-09" db="EMBL/GenBank/DDBJ databases">
        <title>Novel species of the genus Pelomonas and Roseateles isolated from streams.</title>
        <authorList>
            <person name="Lu H."/>
        </authorList>
    </citation>
    <scope>NUCLEOTIDE SEQUENCE [LARGE SCALE GENOMIC DNA]</scope>
    <source>
        <strain evidence="10 11">BYS96W</strain>
    </source>
</reference>
<sequence length="105" mass="11047">MSEPRSAGVASFQVRLEPQGAIFDCPADQPLLLAALAAGIALPWSCRNGTCRTCLARCISGRVEHRIAWPGLSAEEKADGLILPCVAEPRSPVTLGPPDATAPQR</sequence>
<dbReference type="PANTHER" id="PTHR43112">
    <property type="entry name" value="FERREDOXIN"/>
    <property type="match status" value="1"/>
</dbReference>
<dbReference type="Proteomes" id="UP001606305">
    <property type="component" value="Unassembled WGS sequence"/>
</dbReference>
<comment type="cofactor">
    <cofactor evidence="8">
        <name>[2Fe-2S] cluster</name>
        <dbReference type="ChEBI" id="CHEBI:190135"/>
    </cofactor>
</comment>
<evidence type="ECO:0000256" key="6">
    <source>
        <dbReference type="ARBA" id="ARBA00023004"/>
    </source>
</evidence>
<name>A0ABW7GBC2_9BURK</name>
<dbReference type="CDD" id="cd00207">
    <property type="entry name" value="fer2"/>
    <property type="match status" value="1"/>
</dbReference>
<keyword evidence="5" id="KW-0249">Electron transport</keyword>
<keyword evidence="4" id="KW-0479">Metal-binding</keyword>
<comment type="similarity">
    <text evidence="1">Belongs to the 2Fe2S plant-type ferredoxin family.</text>
</comment>
<dbReference type="InterPro" id="IPR001041">
    <property type="entry name" value="2Fe-2S_ferredoxin-type"/>
</dbReference>
<feature type="domain" description="2Fe-2S ferredoxin-type" evidence="9">
    <location>
        <begin position="12"/>
        <end position="101"/>
    </location>
</feature>
<keyword evidence="7" id="KW-0411">Iron-sulfur</keyword>
<accession>A0ABW7GBC2</accession>
<dbReference type="RefSeq" id="WP_394490938.1">
    <property type="nucleotide sequence ID" value="NZ_JBIGIA010000019.1"/>
</dbReference>
<evidence type="ECO:0000256" key="1">
    <source>
        <dbReference type="ARBA" id="ARBA00007874"/>
    </source>
</evidence>
<dbReference type="Gene3D" id="3.10.20.30">
    <property type="match status" value="1"/>
</dbReference>
<evidence type="ECO:0000256" key="8">
    <source>
        <dbReference type="ARBA" id="ARBA00034078"/>
    </source>
</evidence>
<keyword evidence="11" id="KW-1185">Reference proteome</keyword>
<dbReference type="PROSITE" id="PS51085">
    <property type="entry name" value="2FE2S_FER_2"/>
    <property type="match status" value="1"/>
</dbReference>
<evidence type="ECO:0000259" key="9">
    <source>
        <dbReference type="PROSITE" id="PS51085"/>
    </source>
</evidence>
<protein>
    <submittedName>
        <fullName evidence="10">2Fe-2S iron-sulfur cluster-binding protein</fullName>
    </submittedName>
</protein>
<proteinExistence type="inferred from homology"/>
<keyword evidence="3" id="KW-0001">2Fe-2S</keyword>
<dbReference type="InterPro" id="IPR012675">
    <property type="entry name" value="Beta-grasp_dom_sf"/>
</dbReference>
<dbReference type="InterPro" id="IPR036010">
    <property type="entry name" value="2Fe-2S_ferredoxin-like_sf"/>
</dbReference>
<dbReference type="EMBL" id="JBIGIA010000019">
    <property type="protein sequence ID" value="MFG6459196.1"/>
    <property type="molecule type" value="Genomic_DNA"/>
</dbReference>
<dbReference type="Pfam" id="PF00111">
    <property type="entry name" value="Fer2"/>
    <property type="match status" value="1"/>
</dbReference>
<dbReference type="SUPFAM" id="SSF54292">
    <property type="entry name" value="2Fe-2S ferredoxin-like"/>
    <property type="match status" value="1"/>
</dbReference>
<evidence type="ECO:0000256" key="4">
    <source>
        <dbReference type="ARBA" id="ARBA00022723"/>
    </source>
</evidence>
<organism evidence="10 11">
    <name type="scientific">Pelomonas nitida</name>
    <dbReference type="NCBI Taxonomy" id="3299027"/>
    <lineage>
        <taxon>Bacteria</taxon>
        <taxon>Pseudomonadati</taxon>
        <taxon>Pseudomonadota</taxon>
        <taxon>Betaproteobacteria</taxon>
        <taxon>Burkholderiales</taxon>
        <taxon>Sphaerotilaceae</taxon>
        <taxon>Roseateles</taxon>
    </lineage>
</organism>
<evidence type="ECO:0000256" key="2">
    <source>
        <dbReference type="ARBA" id="ARBA00022448"/>
    </source>
</evidence>
<gene>
    <name evidence="10" type="ORF">ACG00X_20365</name>
</gene>
<keyword evidence="2" id="KW-0813">Transport</keyword>
<comment type="caution">
    <text evidence="10">The sequence shown here is derived from an EMBL/GenBank/DDBJ whole genome shotgun (WGS) entry which is preliminary data.</text>
</comment>
<dbReference type="PANTHER" id="PTHR43112:SF3">
    <property type="entry name" value="FERREDOXIN-2, CHLOROPLASTIC"/>
    <property type="match status" value="1"/>
</dbReference>
<evidence type="ECO:0000313" key="10">
    <source>
        <dbReference type="EMBL" id="MFG6459196.1"/>
    </source>
</evidence>
<keyword evidence="6" id="KW-0408">Iron</keyword>
<evidence type="ECO:0000256" key="3">
    <source>
        <dbReference type="ARBA" id="ARBA00022714"/>
    </source>
</evidence>